<sequence length="357" mass="38123">MSDVESRLVAVRLRRALRLATLLVAAGTLYGLTLPWWLSTAPEDAGGARLVWAFLLLTIVAAVTGVLLLRARLYGGTRWVLVATVVTAAVVAGTQLPYGVAGWFALVLLLDRGRIATAFLLAYSAARLVQTVVAGQDVTGMVVLTALVLGFQLPVVAAGTILERVADQAAAARRSREDLRTAEVVAEQVHESRLSRFAQLSSTTVPLLEDLASGAADLSDGRVRARYAVEAAKLRRLFAESDETADPLWHELTACVTLAERRGVALHFAVWGDRPTPPLPVRRAMTEVVLRVTSVAVSEARVTLLGGPEHVSAGVVTQVPSELVPTIADAVEGVPLAVTQVVEGTKVWVEVTWRVPD</sequence>
<feature type="transmembrane region" description="Helical" evidence="1">
    <location>
        <begin position="50"/>
        <end position="69"/>
    </location>
</feature>
<keyword evidence="3" id="KW-1185">Reference proteome</keyword>
<dbReference type="Proteomes" id="UP000192591">
    <property type="component" value="Unassembled WGS sequence"/>
</dbReference>
<dbReference type="AlphaFoldDB" id="A0A1V9A4J7"/>
<gene>
    <name evidence="2" type="ORF">B1813_06890</name>
</gene>
<keyword evidence="1" id="KW-0812">Transmembrane</keyword>
<keyword evidence="1" id="KW-1133">Transmembrane helix</keyword>
<dbReference type="STRING" id="1962155.B1813_06890"/>
<comment type="caution">
    <text evidence="2">The sequence shown here is derived from an EMBL/GenBank/DDBJ whole genome shotgun (WGS) entry which is preliminary data.</text>
</comment>
<evidence type="ECO:0000313" key="3">
    <source>
        <dbReference type="Proteomes" id="UP000192591"/>
    </source>
</evidence>
<dbReference type="RefSeq" id="WP_081191136.1">
    <property type="nucleotide sequence ID" value="NZ_MWIH01000005.1"/>
</dbReference>
<evidence type="ECO:0008006" key="4">
    <source>
        <dbReference type="Google" id="ProtNLM"/>
    </source>
</evidence>
<organism evidence="2 3">
    <name type="scientific">Saccharomonospora piscinae</name>
    <dbReference type="NCBI Taxonomy" id="687388"/>
    <lineage>
        <taxon>Bacteria</taxon>
        <taxon>Bacillati</taxon>
        <taxon>Actinomycetota</taxon>
        <taxon>Actinomycetes</taxon>
        <taxon>Pseudonocardiales</taxon>
        <taxon>Pseudonocardiaceae</taxon>
        <taxon>Saccharomonospora</taxon>
    </lineage>
</organism>
<reference evidence="2 3" key="1">
    <citation type="submission" date="2017-02" db="EMBL/GenBank/DDBJ databases">
        <title>Draft genome of Saccharomonospora sp. 154.</title>
        <authorList>
            <person name="Alonso-Carmona G.S."/>
            <person name="De La Haba R."/>
            <person name="Vera-Gargallo B."/>
            <person name="Sandoval-Trujillo A.H."/>
            <person name="Ramirez-Duran N."/>
            <person name="Ventosa A."/>
        </authorList>
    </citation>
    <scope>NUCLEOTIDE SEQUENCE [LARGE SCALE GENOMIC DNA]</scope>
    <source>
        <strain evidence="2 3">LRS4.154</strain>
    </source>
</reference>
<feature type="transmembrane region" description="Helical" evidence="1">
    <location>
        <begin position="76"/>
        <end position="96"/>
    </location>
</feature>
<evidence type="ECO:0000313" key="2">
    <source>
        <dbReference type="EMBL" id="OQO92001.1"/>
    </source>
</evidence>
<dbReference type="EMBL" id="MWIH01000005">
    <property type="protein sequence ID" value="OQO92001.1"/>
    <property type="molecule type" value="Genomic_DNA"/>
</dbReference>
<feature type="transmembrane region" description="Helical" evidence="1">
    <location>
        <begin position="138"/>
        <end position="162"/>
    </location>
</feature>
<name>A0A1V9A4J7_SACPI</name>
<evidence type="ECO:0000256" key="1">
    <source>
        <dbReference type="SAM" id="Phobius"/>
    </source>
</evidence>
<proteinExistence type="predicted"/>
<keyword evidence="1" id="KW-0472">Membrane</keyword>
<accession>A0A1V9A4J7</accession>
<feature type="transmembrane region" description="Helical" evidence="1">
    <location>
        <begin position="16"/>
        <end position="38"/>
    </location>
</feature>
<protein>
    <recommendedName>
        <fullName evidence="4">Signal transduction histidine kinase</fullName>
    </recommendedName>
</protein>